<name>A0A1N7K291_9RHOB</name>
<dbReference type="GO" id="GO:1990281">
    <property type="term" value="C:efflux pump complex"/>
    <property type="evidence" value="ECO:0007669"/>
    <property type="project" value="TreeGrafter"/>
</dbReference>
<dbReference type="PANTHER" id="PTHR30469">
    <property type="entry name" value="MULTIDRUG RESISTANCE PROTEIN MDTA"/>
    <property type="match status" value="1"/>
</dbReference>
<feature type="chain" id="PRO_5012546244" evidence="3">
    <location>
        <begin position="27"/>
        <end position="398"/>
    </location>
</feature>
<dbReference type="Gene3D" id="2.40.420.20">
    <property type="match status" value="1"/>
</dbReference>
<evidence type="ECO:0000313" key="6">
    <source>
        <dbReference type="EMBL" id="SIS55656.1"/>
    </source>
</evidence>
<gene>
    <name evidence="6" type="ORF">SAMN05421774_101177</name>
</gene>
<feature type="domain" description="YknX-like C-terminal permuted SH3-like" evidence="5">
    <location>
        <begin position="323"/>
        <end position="391"/>
    </location>
</feature>
<evidence type="ECO:0000259" key="4">
    <source>
        <dbReference type="Pfam" id="PF25954"/>
    </source>
</evidence>
<dbReference type="STRING" id="1086013.SAMN05421774_101177"/>
<sequence length="398" mass="40844">MTPRSIPSIALVLVMATVGHAPQAVLAETATALAAGAPAPVLPAITVSPVKVASLSDRIFAGGLVQALETVQVAPLIEGQPIDALLADVGDRVAEGQVLARLSKTTLDLNRSQLLASVAAARATVAQAEAQVLEAEASSDEARRVADRARALREGGNASQAALDQAQTSAMAATARVTVARQSLEAARAQLTSTEAQLANVELNLNRTDVVAPVAGAIVARNAQVGAIASAAGQPMFTLMRDGALELRVELAERDLIRIAPGQTAQLRVAGASRVLSGTVRLVEPTVDQATRLGHARIRLEEPGILVSGMFADAEILVARRMGLAVPVTAVSTDPAGATVMRVDAQGHVSRVTVETGIRDGGMVEIVSGLTGGDRVVTKAGAFVRDGDRVNPVLAATN</sequence>
<keyword evidence="7" id="KW-1185">Reference proteome</keyword>
<dbReference type="PANTHER" id="PTHR30469:SF15">
    <property type="entry name" value="HLYD FAMILY OF SECRETION PROTEINS"/>
    <property type="match status" value="1"/>
</dbReference>
<dbReference type="EMBL" id="FTOT01000001">
    <property type="protein sequence ID" value="SIS55656.1"/>
    <property type="molecule type" value="Genomic_DNA"/>
</dbReference>
<proteinExistence type="inferred from homology"/>
<dbReference type="NCBIfam" id="TIGR01730">
    <property type="entry name" value="RND_mfp"/>
    <property type="match status" value="1"/>
</dbReference>
<dbReference type="RefSeq" id="WP_083701081.1">
    <property type="nucleotide sequence ID" value="NZ_BMEH01000001.1"/>
</dbReference>
<dbReference type="GO" id="GO:0015562">
    <property type="term" value="F:efflux transmembrane transporter activity"/>
    <property type="evidence" value="ECO:0007669"/>
    <property type="project" value="TreeGrafter"/>
</dbReference>
<dbReference type="AlphaFoldDB" id="A0A1N7K291"/>
<accession>A0A1N7K291</accession>
<dbReference type="InterPro" id="IPR058792">
    <property type="entry name" value="Beta-barrel_RND_2"/>
</dbReference>
<dbReference type="SUPFAM" id="SSF111369">
    <property type="entry name" value="HlyD-like secretion proteins"/>
    <property type="match status" value="1"/>
</dbReference>
<dbReference type="Gene3D" id="2.40.30.170">
    <property type="match status" value="1"/>
</dbReference>
<feature type="region of interest" description="Disordered" evidence="2">
    <location>
        <begin position="143"/>
        <end position="164"/>
    </location>
</feature>
<feature type="signal peptide" evidence="3">
    <location>
        <begin position="1"/>
        <end position="26"/>
    </location>
</feature>
<reference evidence="6 7" key="1">
    <citation type="submission" date="2017-01" db="EMBL/GenBank/DDBJ databases">
        <authorList>
            <person name="Mah S.A."/>
            <person name="Swanson W.J."/>
            <person name="Moy G.W."/>
            <person name="Vacquier V.D."/>
        </authorList>
    </citation>
    <scope>NUCLEOTIDE SEQUENCE [LARGE SCALE GENOMIC DNA]</scope>
    <source>
        <strain evidence="6 7">DSM 26375</strain>
    </source>
</reference>
<keyword evidence="3" id="KW-0732">Signal</keyword>
<dbReference type="Pfam" id="PF25989">
    <property type="entry name" value="YknX_C"/>
    <property type="match status" value="1"/>
</dbReference>
<comment type="similarity">
    <text evidence="1">Belongs to the membrane fusion protein (MFP) (TC 8.A.1) family.</text>
</comment>
<evidence type="ECO:0000256" key="2">
    <source>
        <dbReference type="SAM" id="MobiDB-lite"/>
    </source>
</evidence>
<dbReference type="Gene3D" id="2.40.50.100">
    <property type="match status" value="1"/>
</dbReference>
<dbReference type="Proteomes" id="UP000186141">
    <property type="component" value="Unassembled WGS sequence"/>
</dbReference>
<dbReference type="Pfam" id="PF25954">
    <property type="entry name" value="Beta-barrel_RND_2"/>
    <property type="match status" value="1"/>
</dbReference>
<evidence type="ECO:0000313" key="7">
    <source>
        <dbReference type="Proteomes" id="UP000186141"/>
    </source>
</evidence>
<feature type="compositionally biased region" description="Basic and acidic residues" evidence="2">
    <location>
        <begin position="143"/>
        <end position="153"/>
    </location>
</feature>
<dbReference type="InterPro" id="IPR058637">
    <property type="entry name" value="YknX-like_C"/>
</dbReference>
<dbReference type="Gene3D" id="1.10.287.470">
    <property type="entry name" value="Helix hairpin bin"/>
    <property type="match status" value="1"/>
</dbReference>
<feature type="domain" description="CusB-like beta-barrel" evidence="4">
    <location>
        <begin position="248"/>
        <end position="315"/>
    </location>
</feature>
<evidence type="ECO:0000259" key="5">
    <source>
        <dbReference type="Pfam" id="PF25989"/>
    </source>
</evidence>
<evidence type="ECO:0000256" key="3">
    <source>
        <dbReference type="SAM" id="SignalP"/>
    </source>
</evidence>
<organism evidence="6 7">
    <name type="scientific">Gemmobacter megaterium</name>
    <dbReference type="NCBI Taxonomy" id="1086013"/>
    <lineage>
        <taxon>Bacteria</taxon>
        <taxon>Pseudomonadati</taxon>
        <taxon>Pseudomonadota</taxon>
        <taxon>Alphaproteobacteria</taxon>
        <taxon>Rhodobacterales</taxon>
        <taxon>Paracoccaceae</taxon>
        <taxon>Gemmobacter</taxon>
    </lineage>
</organism>
<protein>
    <submittedName>
        <fullName evidence="6">HlyD family secretion protein</fullName>
    </submittedName>
</protein>
<dbReference type="InterPro" id="IPR006143">
    <property type="entry name" value="RND_pump_MFP"/>
</dbReference>
<evidence type="ECO:0000256" key="1">
    <source>
        <dbReference type="ARBA" id="ARBA00009477"/>
    </source>
</evidence>